<dbReference type="EMBL" id="JBEYRS010000017">
    <property type="protein sequence ID" value="MEW2366543.1"/>
    <property type="molecule type" value="Genomic_DNA"/>
</dbReference>
<evidence type="ECO:0000313" key="1">
    <source>
        <dbReference type="EMBL" id="MEW2366543.1"/>
    </source>
</evidence>
<comment type="caution">
    <text evidence="1">The sequence shown here is derived from an EMBL/GenBank/DDBJ whole genome shotgun (WGS) entry which is preliminary data.</text>
</comment>
<dbReference type="RefSeq" id="WP_127913241.1">
    <property type="nucleotide sequence ID" value="NZ_JBEYRR010000002.1"/>
</dbReference>
<proteinExistence type="predicted"/>
<keyword evidence="2" id="KW-1185">Reference proteome</keyword>
<organism evidence="1 2">
    <name type="scientific">Streptomyces huasconensis</name>
    <dbReference type="NCBI Taxonomy" id="1854574"/>
    <lineage>
        <taxon>Bacteria</taxon>
        <taxon>Bacillati</taxon>
        <taxon>Actinomycetota</taxon>
        <taxon>Actinomycetes</taxon>
        <taxon>Kitasatosporales</taxon>
        <taxon>Streptomycetaceae</taxon>
        <taxon>Streptomyces</taxon>
    </lineage>
</organism>
<dbReference type="InterPro" id="IPR023393">
    <property type="entry name" value="START-like_dom_sf"/>
</dbReference>
<dbReference type="Proteomes" id="UP001553843">
    <property type="component" value="Unassembled WGS sequence"/>
</dbReference>
<dbReference type="SUPFAM" id="SSF55961">
    <property type="entry name" value="Bet v1-like"/>
    <property type="match status" value="1"/>
</dbReference>
<evidence type="ECO:0000313" key="2">
    <source>
        <dbReference type="Proteomes" id="UP001553843"/>
    </source>
</evidence>
<reference evidence="1 2" key="1">
    <citation type="submission" date="2024-06" db="EMBL/GenBank/DDBJ databases">
        <title>The Natural Products Discovery Center: Release of the First 8490 Sequenced Strains for Exploring Actinobacteria Biosynthetic Diversity.</title>
        <authorList>
            <person name="Kalkreuter E."/>
            <person name="Kautsar S.A."/>
            <person name="Yang D."/>
            <person name="Bader C.D."/>
            <person name="Teijaro C.N."/>
            <person name="Fluegel L."/>
            <person name="Davis C.M."/>
            <person name="Simpson J.R."/>
            <person name="Lauterbach L."/>
            <person name="Steele A.D."/>
            <person name="Gui C."/>
            <person name="Meng S."/>
            <person name="Li G."/>
            <person name="Viehrig K."/>
            <person name="Ye F."/>
            <person name="Su P."/>
            <person name="Kiefer A.F."/>
            <person name="Nichols A."/>
            <person name="Cepeda A.J."/>
            <person name="Yan W."/>
            <person name="Fan B."/>
            <person name="Jiang Y."/>
            <person name="Adhikari A."/>
            <person name="Zheng C.-J."/>
            <person name="Schuster L."/>
            <person name="Cowan T.M."/>
            <person name="Smanski M.J."/>
            <person name="Chevrette M.G."/>
            <person name="De Carvalho L.P.S."/>
            <person name="Shen B."/>
        </authorList>
    </citation>
    <scope>NUCLEOTIDE SEQUENCE [LARGE SCALE GENOMIC DNA]</scope>
    <source>
        <strain evidence="1 2">NPDC047833</strain>
    </source>
</reference>
<dbReference type="Gene3D" id="3.30.530.20">
    <property type="match status" value="1"/>
</dbReference>
<sequence length="256" mass="28645">MLDVPARGPAGGGKRFEIAREFEVEGAPAEVWAALTTGTGGWLWPMKYEPREGGAAPFGGTVTRWEPPHRLTARVQGTGRGPGQLPDRLDQLDHTIEPRHGGRRSWLRYVQRGTFADDWERRYDDAVRHTDFHLHTLRQYLAYFAGRPAVFSALNGPPASAAPDAFVRLARALGLPDDAADGARVRVEAPGEELDAVIDFRSRYFIGLRTDDALHRFFGRYHSGAPVRVSVHDFGPQADTKRTELAWQDWLHHLYG</sequence>
<accession>A0ABV3M4B2</accession>
<gene>
    <name evidence="1" type="ORF">AB0887_31920</name>
</gene>
<protein>
    <submittedName>
        <fullName evidence="1">SRPBCC domain-containing protein</fullName>
    </submittedName>
</protein>
<name>A0ABV3M4B2_9ACTN</name>